<accession>A0A6M4IRD0</accession>
<evidence type="ECO:0000256" key="1">
    <source>
        <dbReference type="SAM" id="SignalP"/>
    </source>
</evidence>
<gene>
    <name evidence="3" type="ORF">HKW67_14100</name>
</gene>
<feature type="domain" description="DUF5916" evidence="2">
    <location>
        <begin position="288"/>
        <end position="362"/>
    </location>
</feature>
<keyword evidence="1" id="KW-0732">Signal</keyword>
<evidence type="ECO:0000313" key="4">
    <source>
        <dbReference type="Proteomes" id="UP000500938"/>
    </source>
</evidence>
<feature type="chain" id="PRO_5027058291" evidence="1">
    <location>
        <begin position="22"/>
        <end position="760"/>
    </location>
</feature>
<dbReference type="CDD" id="cd09618">
    <property type="entry name" value="CBM9_like_2"/>
    <property type="match status" value="1"/>
</dbReference>
<name>A0A6M4IRD0_9BACT</name>
<dbReference type="SUPFAM" id="SSF49344">
    <property type="entry name" value="CBD9-like"/>
    <property type="match status" value="1"/>
</dbReference>
<dbReference type="RefSeq" id="WP_171225990.1">
    <property type="nucleotide sequence ID" value="NZ_CP053085.1"/>
</dbReference>
<dbReference type="KEGG" id="ggr:HKW67_14100"/>
<dbReference type="Proteomes" id="UP000500938">
    <property type="component" value="Chromosome"/>
</dbReference>
<protein>
    <submittedName>
        <fullName evidence="3">Carbohydrate binding family 9 domain-containing protein</fullName>
    </submittedName>
</protein>
<dbReference type="Pfam" id="PF19313">
    <property type="entry name" value="DUF5916"/>
    <property type="match status" value="1"/>
</dbReference>
<dbReference type="Gene3D" id="2.60.40.1190">
    <property type="match status" value="1"/>
</dbReference>
<proteinExistence type="predicted"/>
<dbReference type="EMBL" id="CP053085">
    <property type="protein sequence ID" value="QJR36558.1"/>
    <property type="molecule type" value="Genomic_DNA"/>
</dbReference>
<keyword evidence="4" id="KW-1185">Reference proteome</keyword>
<evidence type="ECO:0000313" key="3">
    <source>
        <dbReference type="EMBL" id="QJR36558.1"/>
    </source>
</evidence>
<evidence type="ECO:0000259" key="2">
    <source>
        <dbReference type="Pfam" id="PF19313"/>
    </source>
</evidence>
<reference evidence="3 4" key="1">
    <citation type="submission" date="2020-05" db="EMBL/GenBank/DDBJ databases">
        <title>Complete genome sequence of Gemmatimonas greenlandica TET16.</title>
        <authorList>
            <person name="Zeng Y."/>
        </authorList>
    </citation>
    <scope>NUCLEOTIDE SEQUENCE [LARGE SCALE GENOMIC DNA]</scope>
    <source>
        <strain evidence="3 4">TET16</strain>
    </source>
</reference>
<sequence length="760" mass="83763">MRSFPRWTCFALVVAIAPLGAQNTESQRPDAPRPPRILFERGLTLDGVLNESAWSQTDSLTAFTQRDPRQGEAVSERTVVRFVGSPEGLWVGIWAFDRDPSGIRRTQLRRDADLGADDNVSVMLSPTADKRTAFLFTINPNGALNDAEVLSFEGESREWDGIWDGRARVTADGWQAEMMIPWQTLRYRPIDADAAADAWDINVRRYIRRKNESALWSAWKRTEGIRFLERAGALTGFKEAVKVLEDGLPRRAFAEVRPYVFSSGALTERSVGDDGALRATRDPGFRGTAGLDAKLAPTPTLTLDLTANADFAQAEVDRQVVNLTRFSIFFPEQRTFFTEGAGIFQFGRQGQTQLFYSRRIGLGSNGVPIPLQGGARLTGRLGRQQVGFLTTHTGGDNPSTAAVARIKRDILGRGYVGAMATLNTPRDGAASGSGGLDVTLPYVIRDQNLVLLANAAVDGGKAEGDPYYVRAMVDFPNDIADIALRVDRVGQGFNPDLGFVQQRGITRTSWQTEFTPRPSALGAIGRPFAAMHVRQFKFNLLGGDLVRTMGQTTGLSGLSNGRLSTSPFGLEFDSGDEISVEFTRSYDAPQDDFDLFDDAVIEAGRYTWNRAELDVQSSSARTIGVDFTVSRGGFYAGRSSELELSVRGRFAPHVNVSVDYNRTAASLTLVDSTVRFVAQTARLRLDVATSPRLNSTLFAQWDNESHRGALNARVRWTSSPGSDLYLVWTSQWPTDLPNGVPWRTPTRGTFVAKYVKYFRV</sequence>
<feature type="signal peptide" evidence="1">
    <location>
        <begin position="1"/>
        <end position="21"/>
    </location>
</feature>
<dbReference type="AlphaFoldDB" id="A0A6M4IRD0"/>
<organism evidence="3 4">
    <name type="scientific">Gemmatimonas groenlandica</name>
    <dbReference type="NCBI Taxonomy" id="2732249"/>
    <lineage>
        <taxon>Bacteria</taxon>
        <taxon>Pseudomonadati</taxon>
        <taxon>Gemmatimonadota</taxon>
        <taxon>Gemmatimonadia</taxon>
        <taxon>Gemmatimonadales</taxon>
        <taxon>Gemmatimonadaceae</taxon>
        <taxon>Gemmatimonas</taxon>
    </lineage>
</organism>
<dbReference type="InterPro" id="IPR045670">
    <property type="entry name" value="DUF5916"/>
</dbReference>